<dbReference type="AlphaFoldDB" id="A0A4R8S595"/>
<sequence>MTSVDSEAGEELSQYMVGSADVDPMSPTPAATVEEERDRRMRELAAAFRIFGAFGFSEGVAGHITVRDPEFPDTFWVNPFGMNFRHITVSDLIQVDHDGNVITGNRPVNRAAFCIHSEVHKARPDVIAAAHAHSIHGKAFSSLGQPLLPITQDACAFYEDHAVYTDYRGVVTDLEEGKAIGAALGPAKAVILQNHGLLTVGHSVAEAAWWFITMERSCQAQLLAMAAGEPRTIEHDTAVAVYNQIGTPIAGWFQFQPLWDDVLRTSPEALR</sequence>
<evidence type="ECO:0000313" key="4">
    <source>
        <dbReference type="EMBL" id="TDZ85818.1"/>
    </source>
</evidence>
<dbReference type="NCBIfam" id="NF004855">
    <property type="entry name" value="PRK06208.1"/>
    <property type="match status" value="1"/>
</dbReference>
<reference evidence="4 5" key="1">
    <citation type="journal article" date="2019" name="Sci. Rep.">
        <title>Extended insight into the Mycobacterium chelonae-abscessus complex through whole genome sequencing of Mycobacterium salmoniphilum outbreak and Mycobacterium salmoniphilum-like strains.</title>
        <authorList>
            <person name="Behra P.R.K."/>
            <person name="Das S."/>
            <person name="Pettersson B.M.F."/>
            <person name="Shirreff L."/>
            <person name="DuCote T."/>
            <person name="Jacobsson K.G."/>
            <person name="Ennis D.G."/>
            <person name="Kirsebom L.A."/>
        </authorList>
    </citation>
    <scope>NUCLEOTIDE SEQUENCE [LARGE SCALE GENOMIC DNA]</scope>
    <source>
        <strain evidence="4 5">DE 4585</strain>
    </source>
</reference>
<feature type="region of interest" description="Disordered" evidence="2">
    <location>
        <begin position="16"/>
        <end position="35"/>
    </location>
</feature>
<evidence type="ECO:0000256" key="2">
    <source>
        <dbReference type="SAM" id="MobiDB-lite"/>
    </source>
</evidence>
<dbReference type="GO" id="GO:0051015">
    <property type="term" value="F:actin filament binding"/>
    <property type="evidence" value="ECO:0007669"/>
    <property type="project" value="TreeGrafter"/>
</dbReference>
<dbReference type="InterPro" id="IPR051017">
    <property type="entry name" value="Aldolase-II_Adducin_sf"/>
</dbReference>
<dbReference type="FunFam" id="3.40.225.10:FF:000009">
    <property type="entry name" value="Class II aldolase/adducin N-terminal"/>
    <property type="match status" value="1"/>
</dbReference>
<dbReference type="GO" id="GO:0016829">
    <property type="term" value="F:lyase activity"/>
    <property type="evidence" value="ECO:0007669"/>
    <property type="project" value="UniProtKB-KW"/>
</dbReference>
<name>A0A4R8S595_9MYCO</name>
<dbReference type="InterPro" id="IPR036409">
    <property type="entry name" value="Aldolase_II/adducin_N_sf"/>
</dbReference>
<accession>A0A4R8S595</accession>
<dbReference type="SMART" id="SM01007">
    <property type="entry name" value="Aldolase_II"/>
    <property type="match status" value="1"/>
</dbReference>
<comment type="caution">
    <text evidence="4">The sequence shown here is derived from an EMBL/GenBank/DDBJ whole genome shotgun (WGS) entry which is preliminary data.</text>
</comment>
<keyword evidence="4" id="KW-0456">Lyase</keyword>
<evidence type="ECO:0000259" key="3">
    <source>
        <dbReference type="SMART" id="SM01007"/>
    </source>
</evidence>
<dbReference type="InterPro" id="IPR001303">
    <property type="entry name" value="Aldolase_II/adducin_N"/>
</dbReference>
<dbReference type="Pfam" id="PF00596">
    <property type="entry name" value="Aldolase_II"/>
    <property type="match status" value="1"/>
</dbReference>
<dbReference type="GO" id="GO:0005856">
    <property type="term" value="C:cytoskeleton"/>
    <property type="evidence" value="ECO:0007669"/>
    <property type="project" value="TreeGrafter"/>
</dbReference>
<proteinExistence type="inferred from homology"/>
<evidence type="ECO:0000313" key="5">
    <source>
        <dbReference type="Proteomes" id="UP000295117"/>
    </source>
</evidence>
<gene>
    <name evidence="4" type="primary">novR_1</name>
    <name evidence="4" type="ORF">DE4585_01137</name>
</gene>
<dbReference type="SUPFAM" id="SSF53639">
    <property type="entry name" value="AraD/HMP-PK domain-like"/>
    <property type="match status" value="1"/>
</dbReference>
<dbReference type="PANTHER" id="PTHR10672:SF3">
    <property type="entry name" value="PROTEIN HU-LI TAI SHAO"/>
    <property type="match status" value="1"/>
</dbReference>
<organism evidence="4 5">
    <name type="scientific">Mycobacteroides salmoniphilum</name>
    <dbReference type="NCBI Taxonomy" id="404941"/>
    <lineage>
        <taxon>Bacteria</taxon>
        <taxon>Bacillati</taxon>
        <taxon>Actinomycetota</taxon>
        <taxon>Actinomycetes</taxon>
        <taxon>Mycobacteriales</taxon>
        <taxon>Mycobacteriaceae</taxon>
        <taxon>Mycobacteroides</taxon>
    </lineage>
</organism>
<evidence type="ECO:0000256" key="1">
    <source>
        <dbReference type="ARBA" id="ARBA00037961"/>
    </source>
</evidence>
<dbReference type="Gene3D" id="3.40.225.10">
    <property type="entry name" value="Class II aldolase/adducin N-terminal domain"/>
    <property type="match status" value="1"/>
</dbReference>
<dbReference type="PANTHER" id="PTHR10672">
    <property type="entry name" value="ADDUCIN"/>
    <property type="match status" value="1"/>
</dbReference>
<protein>
    <submittedName>
        <fullName evidence="4">Decarboxylase NovR</fullName>
        <ecNumber evidence="4">4.1.-.-</ecNumber>
    </submittedName>
</protein>
<dbReference type="RefSeq" id="WP_134070144.1">
    <property type="nucleotide sequence ID" value="NZ_PECH01000004.1"/>
</dbReference>
<dbReference type="Proteomes" id="UP000295117">
    <property type="component" value="Unassembled WGS sequence"/>
</dbReference>
<feature type="domain" description="Class II aldolase/adducin N-terminal" evidence="3">
    <location>
        <begin position="42"/>
        <end position="222"/>
    </location>
</feature>
<comment type="similarity">
    <text evidence="1">Belongs to the aldolase class II family.</text>
</comment>
<dbReference type="EMBL" id="PECH01000004">
    <property type="protein sequence ID" value="TDZ85818.1"/>
    <property type="molecule type" value="Genomic_DNA"/>
</dbReference>
<dbReference type="EC" id="4.1.-.-" evidence="4"/>